<protein>
    <recommendedName>
        <fullName evidence="7">RING-type domain-containing protein</fullName>
    </recommendedName>
</protein>
<dbReference type="Proteomes" id="UP001497644">
    <property type="component" value="Chromosome 4"/>
</dbReference>
<dbReference type="InterPro" id="IPR015096">
    <property type="entry name" value="FUBP_C"/>
</dbReference>
<dbReference type="PROSITE" id="PS50089">
    <property type="entry name" value="ZF_RING_2"/>
    <property type="match status" value="1"/>
</dbReference>
<keyword evidence="6" id="KW-0175">Coiled coil</keyword>
<dbReference type="GO" id="GO:0005634">
    <property type="term" value="C:nucleus"/>
    <property type="evidence" value="ECO:0007669"/>
    <property type="project" value="UniProtKB-SubCell"/>
</dbReference>
<evidence type="ECO:0000313" key="8">
    <source>
        <dbReference type="EMBL" id="CAL1683728.1"/>
    </source>
</evidence>
<sequence>MNILCVICQDILLPADEEVFSTHCGHVFHFRCLSQWLESSQTCPQCRKKATENSIYKVFFTFSESETASENGDSSSLQGRIESLQFQLLMKESNIKHYTSKNVTLEKQNAGLRQEVRKVESEINQKNATIHILKEQITYFKEKYGKYKVLTQKLSQKEKELEQFQNMRNTFSNGSFEDIKRMIEKTKDNDTLVTCFSVMKKEFEERLDFCKRENLALRHRVNELENHICEFDNQGNSNKNSSNIIQKVNVYSQTNTKRKIENQNTSLSPRIKTNVIKMNQEDLSTTHECPSPTIKRTIIKRTKLHGQSAGNVNQAPVQVNPQTDQSDYSAQWAKYYRSIGKHREADMIGATSFS</sequence>
<dbReference type="PANTHER" id="PTHR46569">
    <property type="entry name" value="E3 UBIQUITIN-PROTEIN LIGASE TRAIP"/>
    <property type="match status" value="1"/>
</dbReference>
<dbReference type="Gene3D" id="3.30.40.10">
    <property type="entry name" value="Zinc/RING finger domain, C3HC4 (zinc finger)"/>
    <property type="match status" value="1"/>
</dbReference>
<keyword evidence="4" id="KW-0539">Nucleus</keyword>
<dbReference type="InterPro" id="IPR013083">
    <property type="entry name" value="Znf_RING/FYVE/PHD"/>
</dbReference>
<dbReference type="GO" id="GO:0031297">
    <property type="term" value="P:replication fork processing"/>
    <property type="evidence" value="ECO:0007669"/>
    <property type="project" value="TreeGrafter"/>
</dbReference>
<dbReference type="InterPro" id="IPR052639">
    <property type="entry name" value="TRAIP_ubiq-protein_ligase"/>
</dbReference>
<dbReference type="Pfam" id="PF09005">
    <property type="entry name" value="FUBP_C"/>
    <property type="match status" value="1"/>
</dbReference>
<evidence type="ECO:0000256" key="4">
    <source>
        <dbReference type="ARBA" id="ARBA00023242"/>
    </source>
</evidence>
<dbReference type="EMBL" id="OZ034827">
    <property type="protein sequence ID" value="CAL1683728.1"/>
    <property type="molecule type" value="Genomic_DNA"/>
</dbReference>
<feature type="coiled-coil region" evidence="6">
    <location>
        <begin position="200"/>
        <end position="227"/>
    </location>
</feature>
<accession>A0AAV2NWI3</accession>
<dbReference type="SMART" id="SM00184">
    <property type="entry name" value="RING"/>
    <property type="match status" value="1"/>
</dbReference>
<dbReference type="AlphaFoldDB" id="A0AAV2NWI3"/>
<dbReference type="GO" id="GO:0008270">
    <property type="term" value="F:zinc ion binding"/>
    <property type="evidence" value="ECO:0007669"/>
    <property type="project" value="UniProtKB-KW"/>
</dbReference>
<organism evidence="8 9">
    <name type="scientific">Lasius platythorax</name>
    <dbReference type="NCBI Taxonomy" id="488582"/>
    <lineage>
        <taxon>Eukaryota</taxon>
        <taxon>Metazoa</taxon>
        <taxon>Ecdysozoa</taxon>
        <taxon>Arthropoda</taxon>
        <taxon>Hexapoda</taxon>
        <taxon>Insecta</taxon>
        <taxon>Pterygota</taxon>
        <taxon>Neoptera</taxon>
        <taxon>Endopterygota</taxon>
        <taxon>Hymenoptera</taxon>
        <taxon>Apocrita</taxon>
        <taxon>Aculeata</taxon>
        <taxon>Formicoidea</taxon>
        <taxon>Formicidae</taxon>
        <taxon>Formicinae</taxon>
        <taxon>Lasius</taxon>
        <taxon>Lasius</taxon>
    </lineage>
</organism>
<evidence type="ECO:0000256" key="1">
    <source>
        <dbReference type="ARBA" id="ARBA00004123"/>
    </source>
</evidence>
<dbReference type="Pfam" id="PF13639">
    <property type="entry name" value="zf-RING_2"/>
    <property type="match status" value="1"/>
</dbReference>
<reference evidence="8" key="1">
    <citation type="submission" date="2024-04" db="EMBL/GenBank/DDBJ databases">
        <authorList>
            <consortium name="Molecular Ecology Group"/>
        </authorList>
    </citation>
    <scope>NUCLEOTIDE SEQUENCE</scope>
</reference>
<evidence type="ECO:0000256" key="6">
    <source>
        <dbReference type="SAM" id="Coils"/>
    </source>
</evidence>
<feature type="domain" description="RING-type" evidence="7">
    <location>
        <begin position="5"/>
        <end position="47"/>
    </location>
</feature>
<keyword evidence="3" id="KW-0862">Zinc</keyword>
<feature type="coiled-coil region" evidence="6">
    <location>
        <begin position="95"/>
        <end position="167"/>
    </location>
</feature>
<dbReference type="PANTHER" id="PTHR46569:SF1">
    <property type="entry name" value="E3 UBIQUITIN-PROTEIN LIGASE RFWD3-RELATED"/>
    <property type="match status" value="1"/>
</dbReference>
<dbReference type="GO" id="GO:0016567">
    <property type="term" value="P:protein ubiquitination"/>
    <property type="evidence" value="ECO:0007669"/>
    <property type="project" value="TreeGrafter"/>
</dbReference>
<dbReference type="GO" id="GO:0003676">
    <property type="term" value="F:nucleic acid binding"/>
    <property type="evidence" value="ECO:0007669"/>
    <property type="project" value="InterPro"/>
</dbReference>
<proteinExistence type="predicted"/>
<dbReference type="GO" id="GO:0090734">
    <property type="term" value="C:site of DNA damage"/>
    <property type="evidence" value="ECO:0007669"/>
    <property type="project" value="TreeGrafter"/>
</dbReference>
<evidence type="ECO:0000259" key="7">
    <source>
        <dbReference type="PROSITE" id="PS50089"/>
    </source>
</evidence>
<keyword evidence="2 5" id="KW-0863">Zinc-finger</keyword>
<evidence type="ECO:0000256" key="5">
    <source>
        <dbReference type="PROSITE-ProRule" id="PRU00175"/>
    </source>
</evidence>
<comment type="subcellular location">
    <subcellularLocation>
        <location evidence="1">Nucleus</location>
    </subcellularLocation>
</comment>
<dbReference type="SUPFAM" id="SSF57997">
    <property type="entry name" value="Tropomyosin"/>
    <property type="match status" value="1"/>
</dbReference>
<evidence type="ECO:0000313" key="9">
    <source>
        <dbReference type="Proteomes" id="UP001497644"/>
    </source>
</evidence>
<name>A0AAV2NWI3_9HYME</name>
<dbReference type="GO" id="GO:0006355">
    <property type="term" value="P:regulation of DNA-templated transcription"/>
    <property type="evidence" value="ECO:0007669"/>
    <property type="project" value="InterPro"/>
</dbReference>
<dbReference type="InterPro" id="IPR001841">
    <property type="entry name" value="Znf_RING"/>
</dbReference>
<dbReference type="GO" id="GO:0061630">
    <property type="term" value="F:ubiquitin protein ligase activity"/>
    <property type="evidence" value="ECO:0007669"/>
    <property type="project" value="TreeGrafter"/>
</dbReference>
<evidence type="ECO:0000256" key="2">
    <source>
        <dbReference type="ARBA" id="ARBA00022771"/>
    </source>
</evidence>
<gene>
    <name evidence="8" type="ORF">LPLAT_LOCUS9405</name>
</gene>
<evidence type="ECO:0000256" key="3">
    <source>
        <dbReference type="ARBA" id="ARBA00022833"/>
    </source>
</evidence>
<keyword evidence="2 5" id="KW-0479">Metal-binding</keyword>
<dbReference type="SUPFAM" id="SSF57850">
    <property type="entry name" value="RING/U-box"/>
    <property type="match status" value="1"/>
</dbReference>
<keyword evidence="9" id="KW-1185">Reference proteome</keyword>